<protein>
    <submittedName>
        <fullName evidence="2">Uncharacterized protein</fullName>
    </submittedName>
</protein>
<dbReference type="AlphaFoldDB" id="A0A2A5JUI3"/>
<keyword evidence="1" id="KW-0732">Signal</keyword>
<feature type="chain" id="PRO_5012314442" evidence="1">
    <location>
        <begin position="21"/>
        <end position="133"/>
    </location>
</feature>
<comment type="caution">
    <text evidence="2">The sequence shown here is derived from an EMBL/GenBank/DDBJ whole genome shotgun (WGS) entry which is preliminary data.</text>
</comment>
<dbReference type="EMBL" id="NKHF01000022">
    <property type="protein sequence ID" value="PCK32989.1"/>
    <property type="molecule type" value="Genomic_DNA"/>
</dbReference>
<dbReference type="RefSeq" id="WP_099640888.1">
    <property type="nucleotide sequence ID" value="NZ_JAQPZX010000001.1"/>
</dbReference>
<evidence type="ECO:0000313" key="2">
    <source>
        <dbReference type="EMBL" id="PCK32989.1"/>
    </source>
</evidence>
<dbReference type="Proteomes" id="UP000228621">
    <property type="component" value="Unassembled WGS sequence"/>
</dbReference>
<feature type="signal peptide" evidence="1">
    <location>
        <begin position="1"/>
        <end position="20"/>
    </location>
</feature>
<accession>A0A2A5JUI3</accession>
<organism evidence="2 3">
    <name type="scientific">Pseudoalteromonas piscicida</name>
    <dbReference type="NCBI Taxonomy" id="43662"/>
    <lineage>
        <taxon>Bacteria</taxon>
        <taxon>Pseudomonadati</taxon>
        <taxon>Pseudomonadota</taxon>
        <taxon>Gammaproteobacteria</taxon>
        <taxon>Alteromonadales</taxon>
        <taxon>Pseudoalteromonadaceae</taxon>
        <taxon>Pseudoalteromonas</taxon>
    </lineage>
</organism>
<dbReference type="OrthoDB" id="6080130at2"/>
<keyword evidence="3" id="KW-1185">Reference proteome</keyword>
<name>A0A2A5JUI3_PSEO7</name>
<proteinExistence type="predicted"/>
<evidence type="ECO:0000256" key="1">
    <source>
        <dbReference type="SAM" id="SignalP"/>
    </source>
</evidence>
<evidence type="ECO:0000313" key="3">
    <source>
        <dbReference type="Proteomes" id="UP000228621"/>
    </source>
</evidence>
<sequence length="133" mass="14744">MIRRIITGLWLLAFAVNTQAAEEALTIDSVVPNNMELAFPNDANIYPDISDFKVLNAVLMSNESGERWAMITVKNQSSGRRTLTQKHLLALTANGQRIAPMKLSESFDGGETLSITLAFGENKFPLLNVYTRN</sequence>
<gene>
    <name evidence="2" type="ORF">CEX98_04310</name>
</gene>
<reference evidence="3" key="1">
    <citation type="journal article" date="2019" name="Genome Announc.">
        <title>Draft Genome Sequence of Pseudoalteromonas piscicida Strain 36Y ROTHPW, an Hypersaline Seawater Isolate from the South Coast of Sonora, Mexico.</title>
        <authorList>
            <person name="Sanchez-Diaz R."/>
            <person name="Molina-Garza Z.J."/>
            <person name="Cruz-Suarez L.E."/>
            <person name="Selvin J."/>
            <person name="Kiran G.S."/>
            <person name="Ibarra-Gamez J.C."/>
            <person name="Gomez-Gil B."/>
            <person name="Galaviz-Silva L."/>
        </authorList>
    </citation>
    <scope>NUCLEOTIDE SEQUENCE [LARGE SCALE GENOMIC DNA]</scope>
    <source>
        <strain evidence="3">36Y_RITHPW</strain>
    </source>
</reference>